<dbReference type="AlphaFoldDB" id="A0A914EEK5"/>
<evidence type="ECO:0000256" key="1">
    <source>
        <dbReference type="SAM" id="Phobius"/>
    </source>
</evidence>
<keyword evidence="1" id="KW-0472">Membrane</keyword>
<feature type="transmembrane region" description="Helical" evidence="1">
    <location>
        <begin position="30"/>
        <end position="49"/>
    </location>
</feature>
<keyword evidence="1" id="KW-1133">Transmembrane helix</keyword>
<reference evidence="3" key="1">
    <citation type="submission" date="2022-11" db="UniProtKB">
        <authorList>
            <consortium name="WormBaseParasite"/>
        </authorList>
    </citation>
    <scope>IDENTIFICATION</scope>
</reference>
<name>A0A914EEK5_9BILA</name>
<evidence type="ECO:0000313" key="3">
    <source>
        <dbReference type="WBParaSite" id="ACRNAN_scaffold7706.g30645.t1"/>
    </source>
</evidence>
<dbReference type="InterPro" id="IPR010718">
    <property type="entry name" value="DUF1294"/>
</dbReference>
<accession>A0A914EEK5</accession>
<proteinExistence type="predicted"/>
<keyword evidence="1" id="KW-0812">Transmembrane</keyword>
<organism evidence="2 3">
    <name type="scientific">Acrobeloides nanus</name>
    <dbReference type="NCBI Taxonomy" id="290746"/>
    <lineage>
        <taxon>Eukaryota</taxon>
        <taxon>Metazoa</taxon>
        <taxon>Ecdysozoa</taxon>
        <taxon>Nematoda</taxon>
        <taxon>Chromadorea</taxon>
        <taxon>Rhabditida</taxon>
        <taxon>Tylenchina</taxon>
        <taxon>Cephalobomorpha</taxon>
        <taxon>Cephaloboidea</taxon>
        <taxon>Cephalobidae</taxon>
        <taxon>Acrobeloides</taxon>
    </lineage>
</organism>
<sequence>MTPKSLELDILIKMMANETTVASLIDEYKVLAIIIMGYYLLINIICFLYMRADKIRAQNGEWRIPEAQLWLFSLIGGALGGFIAMIFYWHKIRNSKFVAGFLGLTILHLYLLYYFNVFSKLMTMYNKSMFA</sequence>
<keyword evidence="2" id="KW-1185">Reference proteome</keyword>
<dbReference type="Pfam" id="PF06961">
    <property type="entry name" value="DUF1294"/>
    <property type="match status" value="1"/>
</dbReference>
<dbReference type="Proteomes" id="UP000887540">
    <property type="component" value="Unplaced"/>
</dbReference>
<dbReference type="WBParaSite" id="ACRNAN_scaffold7706.g30645.t1">
    <property type="protein sequence ID" value="ACRNAN_scaffold7706.g30645.t1"/>
    <property type="gene ID" value="ACRNAN_scaffold7706.g30645"/>
</dbReference>
<protein>
    <submittedName>
        <fullName evidence="3">DUF1294 domain-containing protein</fullName>
    </submittedName>
</protein>
<evidence type="ECO:0000313" key="2">
    <source>
        <dbReference type="Proteomes" id="UP000887540"/>
    </source>
</evidence>
<feature type="transmembrane region" description="Helical" evidence="1">
    <location>
        <begin position="69"/>
        <end position="90"/>
    </location>
</feature>
<feature type="transmembrane region" description="Helical" evidence="1">
    <location>
        <begin position="96"/>
        <end position="115"/>
    </location>
</feature>